<dbReference type="AlphaFoldDB" id="A0A8B9FBF2"/>
<dbReference type="GO" id="GO:0045087">
    <property type="term" value="P:innate immune response"/>
    <property type="evidence" value="ECO:0007669"/>
    <property type="project" value="UniProtKB-KW"/>
</dbReference>
<evidence type="ECO:0000256" key="4">
    <source>
        <dbReference type="ARBA" id="ARBA00022859"/>
    </source>
</evidence>
<dbReference type="SUPFAM" id="SSF48452">
    <property type="entry name" value="TPR-like"/>
    <property type="match status" value="2"/>
</dbReference>
<dbReference type="Proteomes" id="UP000694522">
    <property type="component" value="Unplaced"/>
</dbReference>
<comment type="similarity">
    <text evidence="5">Belongs to the IFIT family.</text>
</comment>
<keyword evidence="4" id="KW-0391">Immunity</keyword>
<dbReference type="GO" id="GO:0051607">
    <property type="term" value="P:defense response to virus"/>
    <property type="evidence" value="ECO:0007669"/>
    <property type="project" value="TreeGrafter"/>
</dbReference>
<keyword evidence="3" id="KW-0802">TPR repeat</keyword>
<dbReference type="InterPro" id="IPR011990">
    <property type="entry name" value="TPR-like_helical_dom_sf"/>
</dbReference>
<evidence type="ECO:0000256" key="5">
    <source>
        <dbReference type="ARBA" id="ARBA00038336"/>
    </source>
</evidence>
<reference evidence="6" key="1">
    <citation type="submission" date="2025-08" db="UniProtKB">
        <authorList>
            <consortium name="Ensembl"/>
        </authorList>
    </citation>
    <scope>IDENTIFICATION</scope>
</reference>
<organism evidence="6 7">
    <name type="scientific">Amazona collaria</name>
    <name type="common">yellow-billed parrot</name>
    <dbReference type="NCBI Taxonomy" id="241587"/>
    <lineage>
        <taxon>Eukaryota</taxon>
        <taxon>Metazoa</taxon>
        <taxon>Chordata</taxon>
        <taxon>Craniata</taxon>
        <taxon>Vertebrata</taxon>
        <taxon>Euteleostomi</taxon>
        <taxon>Archelosauria</taxon>
        <taxon>Archosauria</taxon>
        <taxon>Dinosauria</taxon>
        <taxon>Saurischia</taxon>
        <taxon>Theropoda</taxon>
        <taxon>Coelurosauria</taxon>
        <taxon>Aves</taxon>
        <taxon>Neognathae</taxon>
        <taxon>Neoaves</taxon>
        <taxon>Telluraves</taxon>
        <taxon>Australaves</taxon>
        <taxon>Psittaciformes</taxon>
        <taxon>Psittacidae</taxon>
        <taxon>Amazona</taxon>
    </lineage>
</organism>
<dbReference type="GO" id="GO:0005829">
    <property type="term" value="C:cytosol"/>
    <property type="evidence" value="ECO:0007669"/>
    <property type="project" value="TreeGrafter"/>
</dbReference>
<protein>
    <submittedName>
        <fullName evidence="6">Uncharacterized protein</fullName>
    </submittedName>
</protein>
<evidence type="ECO:0000313" key="7">
    <source>
        <dbReference type="Proteomes" id="UP000694522"/>
    </source>
</evidence>
<dbReference type="FunFam" id="1.25.40.10:FF:000036">
    <property type="entry name" value="interferon-induced protein with tetratricopeptide repeats 5"/>
    <property type="match status" value="1"/>
</dbReference>
<sequence>MSYTYSATLCICCSVEEILPKPSHPKGATPSAASMSKEELKEKLDALQCHFTWHLSVADHIDISHVLQKLAVEIKYTPHQNQAALLGLQAYLYQLEGQNGAALQSLKDAEEYKRQDEQQASAAGSLVIYGNYAWIHYLQASYQEAESYLEQVQQLCTTPLDARLIPYIQAQKGWSLLAIRSRNGERARECFEVALMLEPENRNFRAGLGMALYSSWNYFWYPDIAEEARIQLERTVLEHPNNYRAKTYLAMLLEQVDSERSIDLIEENTEKSSDPDVLKASSYFWLKRNAPEKAIKIVRQALEQNPGYHLLYQALAKCYKIQWLNANNKDKNNILEAAIKDLNQILQEHPDLVFVKLQFAEFCGARDPAQEEKIYRELQERKDTLSLKSLQALNLYWGNFFIYKKKSLDEAKAKFMEGYQIPMATVTRRRCAQKLTQLAQHYHGEAAAAIYRFIEDTDRHLPAEFSAAQLE</sequence>
<proteinExistence type="inferred from homology"/>
<evidence type="ECO:0000313" key="6">
    <source>
        <dbReference type="Ensembl" id="ENSACOP00000004558.1"/>
    </source>
</evidence>
<keyword evidence="1" id="KW-0399">Innate immunity</keyword>
<evidence type="ECO:0000256" key="2">
    <source>
        <dbReference type="ARBA" id="ARBA00022737"/>
    </source>
</evidence>
<dbReference type="Ensembl" id="ENSACOT00000004736.1">
    <property type="protein sequence ID" value="ENSACOP00000004558.1"/>
    <property type="gene ID" value="ENSACOG00000003236.1"/>
</dbReference>
<keyword evidence="7" id="KW-1185">Reference proteome</keyword>
<evidence type="ECO:0000256" key="3">
    <source>
        <dbReference type="ARBA" id="ARBA00022803"/>
    </source>
</evidence>
<reference evidence="6" key="2">
    <citation type="submission" date="2025-09" db="UniProtKB">
        <authorList>
            <consortium name="Ensembl"/>
        </authorList>
    </citation>
    <scope>IDENTIFICATION</scope>
</reference>
<dbReference type="PANTHER" id="PTHR10271:SF0">
    <property type="entry name" value="INTERFERON-INDUCED PROTEIN WITH TETRATRICOPEPTIDE REPEATS 5"/>
    <property type="match status" value="1"/>
</dbReference>
<evidence type="ECO:0000256" key="1">
    <source>
        <dbReference type="ARBA" id="ARBA00022588"/>
    </source>
</evidence>
<dbReference type="PANTHER" id="PTHR10271">
    <property type="entry name" value="INTERFERON-INDUCED PROTEIN WITH TETRATRICOPEPTIDE REPEATS"/>
    <property type="match status" value="1"/>
</dbReference>
<accession>A0A8B9FBF2</accession>
<dbReference type="Gene3D" id="1.25.40.10">
    <property type="entry name" value="Tetratricopeptide repeat domain"/>
    <property type="match status" value="3"/>
</dbReference>
<keyword evidence="2" id="KW-0677">Repeat</keyword>
<name>A0A8B9FBF2_9PSIT</name>